<name>A0A8S1JFK8_9CHLO</name>
<evidence type="ECO:0000313" key="2">
    <source>
        <dbReference type="EMBL" id="CAD7705245.1"/>
    </source>
</evidence>
<evidence type="ECO:0000313" key="3">
    <source>
        <dbReference type="Proteomes" id="UP000708148"/>
    </source>
</evidence>
<accession>A0A8S1JFK8</accession>
<sequence>MVTGCKEWLDTVGKEAGLVPGDASIACGAVGAPESRIELEVEFQSFGDLEAFWKRIPQDKQQDWSEGMERLVVDGSPQWSVYYSVPSTGQLVLATAESSLDAAAAQGRQDAKDDDTLMAILHGALETTSSPPSAGPTVDADVGDEPCESSDANKQVVLDWKGDPMVINPNDNLPLGF</sequence>
<proteinExistence type="predicted"/>
<evidence type="ECO:0000256" key="1">
    <source>
        <dbReference type="SAM" id="MobiDB-lite"/>
    </source>
</evidence>
<gene>
    <name evidence="2" type="ORF">OSTQU699_LOCUS10600</name>
</gene>
<reference evidence="2" key="1">
    <citation type="submission" date="2020-12" db="EMBL/GenBank/DDBJ databases">
        <authorList>
            <person name="Iha C."/>
        </authorList>
    </citation>
    <scope>NUCLEOTIDE SEQUENCE</scope>
</reference>
<feature type="region of interest" description="Disordered" evidence="1">
    <location>
        <begin position="125"/>
        <end position="153"/>
    </location>
</feature>
<dbReference type="AlphaFoldDB" id="A0A8S1JFK8"/>
<dbReference type="OrthoDB" id="538085at2759"/>
<comment type="caution">
    <text evidence="2">The sequence shown here is derived from an EMBL/GenBank/DDBJ whole genome shotgun (WGS) entry which is preliminary data.</text>
</comment>
<dbReference type="EMBL" id="CAJHUC010003058">
    <property type="protein sequence ID" value="CAD7705245.1"/>
    <property type="molecule type" value="Genomic_DNA"/>
</dbReference>
<protein>
    <submittedName>
        <fullName evidence="2">Uncharacterized protein</fullName>
    </submittedName>
</protein>
<keyword evidence="3" id="KW-1185">Reference proteome</keyword>
<dbReference type="Proteomes" id="UP000708148">
    <property type="component" value="Unassembled WGS sequence"/>
</dbReference>
<organism evidence="2 3">
    <name type="scientific">Ostreobium quekettii</name>
    <dbReference type="NCBI Taxonomy" id="121088"/>
    <lineage>
        <taxon>Eukaryota</taxon>
        <taxon>Viridiplantae</taxon>
        <taxon>Chlorophyta</taxon>
        <taxon>core chlorophytes</taxon>
        <taxon>Ulvophyceae</taxon>
        <taxon>TCBD clade</taxon>
        <taxon>Bryopsidales</taxon>
        <taxon>Ostreobineae</taxon>
        <taxon>Ostreobiaceae</taxon>
        <taxon>Ostreobium</taxon>
    </lineage>
</organism>